<dbReference type="EMBL" id="PKRZ01000001">
    <property type="protein sequence ID" value="PLW59689.1"/>
    <property type="molecule type" value="Genomic_DNA"/>
</dbReference>
<gene>
    <name evidence="4" type="ORF">CYU10_000564</name>
</gene>
<dbReference type="Proteomes" id="UP000234865">
    <property type="component" value="Unassembled WGS sequence"/>
</dbReference>
<evidence type="ECO:0008006" key="6">
    <source>
        <dbReference type="Google" id="ProtNLM"/>
    </source>
</evidence>
<comment type="caution">
    <text evidence="4">The sequence shown here is derived from an EMBL/GenBank/DDBJ whole genome shotgun (WGS) entry which is preliminary data.</text>
</comment>
<dbReference type="InterPro" id="IPR010056">
    <property type="entry name" value="Phage_rep_org__N"/>
</dbReference>
<dbReference type="Pfam" id="PF06926">
    <property type="entry name" value="Rep_Org_C"/>
    <property type="match status" value="1"/>
</dbReference>
<reference evidence="5" key="1">
    <citation type="submission" date="2016-08" db="EMBL/GenBank/DDBJ databases">
        <title>Comparative genomics of Lactococcus lactis strain WFLU12 isolated from the gastrointestinal tract of wild olive flounder (Paralichythys olivaceus).</title>
        <authorList>
            <person name="Nguyen T.L."/>
            <person name="Kim D.-H."/>
        </authorList>
    </citation>
    <scope>NUCLEOTIDE SEQUENCE [LARGE SCALE GENOMIC DNA]</scope>
    <source>
        <strain evidence="5">WFLU12</strain>
    </source>
</reference>
<accession>A0A2N5WBT4</accession>
<organism evidence="4 5">
    <name type="scientific">Lactococcus lactis subsp. lactis</name>
    <name type="common">Streptococcus lactis</name>
    <dbReference type="NCBI Taxonomy" id="1360"/>
    <lineage>
        <taxon>Bacteria</taxon>
        <taxon>Bacillati</taxon>
        <taxon>Bacillota</taxon>
        <taxon>Bacilli</taxon>
        <taxon>Lactobacillales</taxon>
        <taxon>Streptococcaceae</taxon>
        <taxon>Lactococcus</taxon>
    </lineage>
</organism>
<dbReference type="RefSeq" id="WP_095586523.1">
    <property type="nucleotide sequence ID" value="NZ_CP191279.1"/>
</dbReference>
<evidence type="ECO:0000256" key="1">
    <source>
        <dbReference type="SAM" id="Coils"/>
    </source>
</evidence>
<dbReference type="NCBIfam" id="TIGR01714">
    <property type="entry name" value="phage_rep_org_N"/>
    <property type="match status" value="1"/>
</dbReference>
<evidence type="ECO:0000313" key="4">
    <source>
        <dbReference type="EMBL" id="PLW59689.1"/>
    </source>
</evidence>
<feature type="domain" description="Putative replisome organiser C-terminal" evidence="2">
    <location>
        <begin position="174"/>
        <end position="264"/>
    </location>
</feature>
<keyword evidence="1" id="KW-0175">Coiled coil</keyword>
<dbReference type="AlphaFoldDB" id="A0A2N5WBT4"/>
<feature type="domain" description="Phage replisome organiser N-terminal" evidence="3">
    <location>
        <begin position="12"/>
        <end position="118"/>
    </location>
</feature>
<evidence type="ECO:0000259" key="2">
    <source>
        <dbReference type="Pfam" id="PF06926"/>
    </source>
</evidence>
<feature type="coiled-coil region" evidence="1">
    <location>
        <begin position="147"/>
        <end position="175"/>
    </location>
</feature>
<sequence>MAQKNKTKIYFWIKLDENFFKNLAIKNLRKTVTGGDTLVIIYQQMLLSSLPNNGVIYYEGTLQDIAQEIALNLDEKLDDVRLAIDYFQKAGLLQIGDDGSAEMLQVPMLIGQETNWNKYKRDKKLENFQPTSNQLPTSSNQAPTEIEKELEIEIEKEIEKEIEIEKEKNTETEELFLNYFSIFTNLSKKNLSRRAMALQVFITLSHEQKERSVIGANNYVEYYKSKNPGDNEAKFSINAYEFLSNMMFEEYQQKVKVKKETLGGLI</sequence>
<proteinExistence type="predicted"/>
<name>A0A2N5WBT4_LACLL</name>
<evidence type="ECO:0000313" key="5">
    <source>
        <dbReference type="Proteomes" id="UP000234865"/>
    </source>
</evidence>
<dbReference type="InterPro" id="IPR009696">
    <property type="entry name" value="Rep_Org_C"/>
</dbReference>
<dbReference type="Pfam" id="PF09681">
    <property type="entry name" value="Phage_rep_org_N"/>
    <property type="match status" value="1"/>
</dbReference>
<evidence type="ECO:0000259" key="3">
    <source>
        <dbReference type="Pfam" id="PF09681"/>
    </source>
</evidence>
<protein>
    <recommendedName>
        <fullName evidence="6">Replisome organizer</fullName>
    </recommendedName>
</protein>